<dbReference type="GO" id="GO:0003676">
    <property type="term" value="F:nucleic acid binding"/>
    <property type="evidence" value="ECO:0007669"/>
    <property type="project" value="InterPro"/>
</dbReference>
<dbReference type="EMBL" id="QFNN01000011">
    <property type="protein sequence ID" value="PZO91289.1"/>
    <property type="molecule type" value="Genomic_DNA"/>
</dbReference>
<gene>
    <name evidence="1" type="ORF">DI623_03610</name>
</gene>
<dbReference type="Proteomes" id="UP000249066">
    <property type="component" value="Unassembled WGS sequence"/>
</dbReference>
<sequence>MTQLVAQEQRQLLDLGGRDHWLGHGEATGEVGYLLGKFIAPEPQIDHPAILPISDIEPGFGDLIVVAREVPCGHGFIDNLYLTPSGDIVLVETKLWRNGQMRREVVAQALDYVAALTLIGFEAFETAVARGQQAPRRLYDLVRDHPEALEEAEFIDAVSLNLRRGRMLVIVLGDGIRTETEALSDLLQSHAGAHFTFALVELATWQNSAGDILAVPSMLGKTVMIERGIVRVEDGAATVHPIPASAQKGPQSNSSADFWDMMAKRDPSLPAAIRSFLSALEPLGIYPDLKASLNLKLDLADQEKPINFGYIMKNGTFWSNPASWTLPDAIWRPYFEALARM</sequence>
<proteinExistence type="predicted"/>
<dbReference type="InterPro" id="IPR011856">
    <property type="entry name" value="tRNA_endonuc-like_dom_sf"/>
</dbReference>
<protein>
    <submittedName>
        <fullName evidence="1">Uncharacterized protein</fullName>
    </submittedName>
</protein>
<dbReference type="Gene3D" id="3.40.1350.10">
    <property type="match status" value="1"/>
</dbReference>
<dbReference type="AlphaFoldDB" id="A0A2W5AG79"/>
<evidence type="ECO:0000313" key="1">
    <source>
        <dbReference type="EMBL" id="PZO91289.1"/>
    </source>
</evidence>
<feature type="non-terminal residue" evidence="1">
    <location>
        <position position="341"/>
    </location>
</feature>
<name>A0A2W5AG79_9SPHN</name>
<comment type="caution">
    <text evidence="1">The sequence shown here is derived from an EMBL/GenBank/DDBJ whole genome shotgun (WGS) entry which is preliminary data.</text>
</comment>
<reference evidence="1 2" key="1">
    <citation type="submission" date="2017-08" db="EMBL/GenBank/DDBJ databases">
        <title>Infants hospitalized years apart are colonized by the same room-sourced microbial strains.</title>
        <authorList>
            <person name="Brooks B."/>
            <person name="Olm M.R."/>
            <person name="Firek B.A."/>
            <person name="Baker R."/>
            <person name="Thomas B.C."/>
            <person name="Morowitz M.J."/>
            <person name="Banfield J.F."/>
        </authorList>
    </citation>
    <scope>NUCLEOTIDE SEQUENCE [LARGE SCALE GENOMIC DNA]</scope>
    <source>
        <strain evidence="1">S2_018_000_R2_101</strain>
    </source>
</reference>
<accession>A0A2W5AG79</accession>
<organism evidence="1 2">
    <name type="scientific">Sphingomonas sanxanigenens</name>
    <dbReference type="NCBI Taxonomy" id="397260"/>
    <lineage>
        <taxon>Bacteria</taxon>
        <taxon>Pseudomonadati</taxon>
        <taxon>Pseudomonadota</taxon>
        <taxon>Alphaproteobacteria</taxon>
        <taxon>Sphingomonadales</taxon>
        <taxon>Sphingomonadaceae</taxon>
        <taxon>Sphingomonas</taxon>
    </lineage>
</organism>
<evidence type="ECO:0000313" key="2">
    <source>
        <dbReference type="Proteomes" id="UP000249066"/>
    </source>
</evidence>